<keyword evidence="2" id="KW-1185">Reference proteome</keyword>
<proteinExistence type="predicted"/>
<reference evidence="1" key="1">
    <citation type="submission" date="2020-09" db="EMBL/GenBank/DDBJ databases">
        <title>Genome-Enabled Discovery of Anthraquinone Biosynthesis in Senna tora.</title>
        <authorList>
            <person name="Kang S.-H."/>
            <person name="Pandey R.P."/>
            <person name="Lee C.-M."/>
            <person name="Sim J.-S."/>
            <person name="Jeong J.-T."/>
            <person name="Choi B.-S."/>
            <person name="Jung M."/>
            <person name="Ginzburg D."/>
            <person name="Zhao K."/>
            <person name="Won S.Y."/>
            <person name="Oh T.-J."/>
            <person name="Yu Y."/>
            <person name="Kim N.-H."/>
            <person name="Lee O.R."/>
            <person name="Lee T.-H."/>
            <person name="Bashyal P."/>
            <person name="Kim T.-S."/>
            <person name="Lee W.-H."/>
            <person name="Kawkins C."/>
            <person name="Kim C.-K."/>
            <person name="Kim J.S."/>
            <person name="Ahn B.O."/>
            <person name="Rhee S.Y."/>
            <person name="Sohng J.K."/>
        </authorList>
    </citation>
    <scope>NUCLEOTIDE SEQUENCE</scope>
    <source>
        <tissue evidence="1">Leaf</tissue>
    </source>
</reference>
<evidence type="ECO:0000313" key="2">
    <source>
        <dbReference type="Proteomes" id="UP000634136"/>
    </source>
</evidence>
<organism evidence="1 2">
    <name type="scientific">Senna tora</name>
    <dbReference type="NCBI Taxonomy" id="362788"/>
    <lineage>
        <taxon>Eukaryota</taxon>
        <taxon>Viridiplantae</taxon>
        <taxon>Streptophyta</taxon>
        <taxon>Embryophyta</taxon>
        <taxon>Tracheophyta</taxon>
        <taxon>Spermatophyta</taxon>
        <taxon>Magnoliopsida</taxon>
        <taxon>eudicotyledons</taxon>
        <taxon>Gunneridae</taxon>
        <taxon>Pentapetalae</taxon>
        <taxon>rosids</taxon>
        <taxon>fabids</taxon>
        <taxon>Fabales</taxon>
        <taxon>Fabaceae</taxon>
        <taxon>Caesalpinioideae</taxon>
        <taxon>Cassia clade</taxon>
        <taxon>Senna</taxon>
    </lineage>
</organism>
<dbReference type="Proteomes" id="UP000634136">
    <property type="component" value="Unassembled WGS sequence"/>
</dbReference>
<dbReference type="AlphaFoldDB" id="A0A834X7N8"/>
<protein>
    <submittedName>
        <fullName evidence="1">Uncharacterized protein</fullName>
    </submittedName>
</protein>
<evidence type="ECO:0000313" key="1">
    <source>
        <dbReference type="EMBL" id="KAF7839495.1"/>
    </source>
</evidence>
<gene>
    <name evidence="1" type="ORF">G2W53_007977</name>
</gene>
<accession>A0A834X7N8</accession>
<dbReference type="EMBL" id="JAAIUW010000003">
    <property type="protein sequence ID" value="KAF7839495.1"/>
    <property type="molecule type" value="Genomic_DNA"/>
</dbReference>
<name>A0A834X7N8_9FABA</name>
<comment type="caution">
    <text evidence="1">The sequence shown here is derived from an EMBL/GenBank/DDBJ whole genome shotgun (WGS) entry which is preliminary data.</text>
</comment>
<sequence>MGEIGGSGGCNLAATVGKEKLERFSSSKSYDESDD</sequence>